<proteinExistence type="predicted"/>
<dbReference type="EMBL" id="BQNB010015964">
    <property type="protein sequence ID" value="GJT46191.1"/>
    <property type="molecule type" value="Genomic_DNA"/>
</dbReference>
<protein>
    <submittedName>
        <fullName evidence="1">Uncharacterized protein</fullName>
    </submittedName>
</protein>
<comment type="caution">
    <text evidence="1">The sequence shown here is derived from an EMBL/GenBank/DDBJ whole genome shotgun (WGS) entry which is preliminary data.</text>
</comment>
<keyword evidence="2" id="KW-1185">Reference proteome</keyword>
<reference evidence="1" key="2">
    <citation type="submission" date="2022-01" db="EMBL/GenBank/DDBJ databases">
        <authorList>
            <person name="Yamashiro T."/>
            <person name="Shiraishi A."/>
            <person name="Satake H."/>
            <person name="Nakayama K."/>
        </authorList>
    </citation>
    <scope>NUCLEOTIDE SEQUENCE</scope>
</reference>
<dbReference type="Proteomes" id="UP001151760">
    <property type="component" value="Unassembled WGS sequence"/>
</dbReference>
<name>A0ABQ5E5Q0_9ASTR</name>
<evidence type="ECO:0000313" key="2">
    <source>
        <dbReference type="Proteomes" id="UP001151760"/>
    </source>
</evidence>
<gene>
    <name evidence="1" type="ORF">Tco_0954906</name>
</gene>
<organism evidence="1 2">
    <name type="scientific">Tanacetum coccineum</name>
    <dbReference type="NCBI Taxonomy" id="301880"/>
    <lineage>
        <taxon>Eukaryota</taxon>
        <taxon>Viridiplantae</taxon>
        <taxon>Streptophyta</taxon>
        <taxon>Embryophyta</taxon>
        <taxon>Tracheophyta</taxon>
        <taxon>Spermatophyta</taxon>
        <taxon>Magnoliopsida</taxon>
        <taxon>eudicotyledons</taxon>
        <taxon>Gunneridae</taxon>
        <taxon>Pentapetalae</taxon>
        <taxon>asterids</taxon>
        <taxon>campanulids</taxon>
        <taxon>Asterales</taxon>
        <taxon>Asteraceae</taxon>
        <taxon>Asteroideae</taxon>
        <taxon>Anthemideae</taxon>
        <taxon>Anthemidinae</taxon>
        <taxon>Tanacetum</taxon>
    </lineage>
</organism>
<accession>A0ABQ5E5Q0</accession>
<reference evidence="1" key="1">
    <citation type="journal article" date="2022" name="Int. J. Mol. Sci.">
        <title>Draft Genome of Tanacetum Coccineum: Genomic Comparison of Closely Related Tanacetum-Family Plants.</title>
        <authorList>
            <person name="Yamashiro T."/>
            <person name="Shiraishi A."/>
            <person name="Nakayama K."/>
            <person name="Satake H."/>
        </authorList>
    </citation>
    <scope>NUCLEOTIDE SEQUENCE</scope>
</reference>
<sequence>MNHEQSRSVSKSDRNSAPAVYKLSYSVASVTLLTDTLFLSECEVERGSGVQQTTYTTALRSRHLRHIYAYILLYMNNVTDIRVITLERVYTNGSSRTSWQDLEITKNTTYIHYLEAIKTRKHKDITTNNSASTYEMRGAHVCTDKEQRREESQERVGFAAALAVLVTGASQSRQHESHHRFFPVDTSLIQIESRKPPYQELCLNVGSRRFHLHSGILKISTLMFLQLSQDNA</sequence>
<evidence type="ECO:0000313" key="1">
    <source>
        <dbReference type="EMBL" id="GJT46191.1"/>
    </source>
</evidence>